<evidence type="ECO:0008006" key="3">
    <source>
        <dbReference type="Google" id="ProtNLM"/>
    </source>
</evidence>
<proteinExistence type="predicted"/>
<gene>
    <name evidence="1" type="ORF">SAMN02910265_00845</name>
</gene>
<dbReference type="EMBL" id="FNWV01000002">
    <property type="protein sequence ID" value="SEH46838.1"/>
    <property type="molecule type" value="Genomic_DNA"/>
</dbReference>
<name>A0A1H6IJV6_RUMFL</name>
<reference evidence="1 2" key="1">
    <citation type="submission" date="2016-10" db="EMBL/GenBank/DDBJ databases">
        <authorList>
            <person name="de Groot N.N."/>
        </authorList>
    </citation>
    <scope>NUCLEOTIDE SEQUENCE [LARGE SCALE GENOMIC DNA]</scope>
    <source>
        <strain evidence="1 2">YAD2003</strain>
    </source>
</reference>
<dbReference type="InterPro" id="IPR024227">
    <property type="entry name" value="DUF3795"/>
</dbReference>
<dbReference type="Pfam" id="PF12675">
    <property type="entry name" value="DUF3795"/>
    <property type="match status" value="1"/>
</dbReference>
<evidence type="ECO:0000313" key="2">
    <source>
        <dbReference type="Proteomes" id="UP000183190"/>
    </source>
</evidence>
<accession>A0A1H6IJV6</accession>
<dbReference type="Proteomes" id="UP000183190">
    <property type="component" value="Unassembled WGS sequence"/>
</dbReference>
<sequence>MKMNRIIAACGNDCSACPRYNAPPYEKTEAELHHTAELWYKIGYRDHVVSNDEIACMGCSPENWCRYRVIGCCTEKNIENCSQCSDYPCENMRECFTVTSSFEPKCRQVCTDDEYAVLSRAFFEKEKNLNELKIK</sequence>
<protein>
    <recommendedName>
        <fullName evidence="3">DUF3795 domain-containing protein</fullName>
    </recommendedName>
</protein>
<dbReference type="AlphaFoldDB" id="A0A1H6IJV6"/>
<evidence type="ECO:0000313" key="1">
    <source>
        <dbReference type="EMBL" id="SEH46838.1"/>
    </source>
</evidence>
<organism evidence="1 2">
    <name type="scientific">Ruminococcus flavefaciens</name>
    <dbReference type="NCBI Taxonomy" id="1265"/>
    <lineage>
        <taxon>Bacteria</taxon>
        <taxon>Bacillati</taxon>
        <taxon>Bacillota</taxon>
        <taxon>Clostridia</taxon>
        <taxon>Eubacteriales</taxon>
        <taxon>Oscillospiraceae</taxon>
        <taxon>Ruminococcus</taxon>
    </lineage>
</organism>
<dbReference type="OrthoDB" id="9803966at2"/>